<reference evidence="6" key="2">
    <citation type="submission" date="2025-09" db="UniProtKB">
        <authorList>
            <consortium name="Ensembl"/>
        </authorList>
    </citation>
    <scope>IDENTIFICATION</scope>
</reference>
<proteinExistence type="inferred from homology"/>
<dbReference type="Proteomes" id="UP000261600">
    <property type="component" value="Unplaced"/>
</dbReference>
<evidence type="ECO:0000313" key="7">
    <source>
        <dbReference type="Proteomes" id="UP000261600"/>
    </source>
</evidence>
<accession>A0A3Q3QCW9</accession>
<feature type="coiled-coil region" evidence="5">
    <location>
        <begin position="204"/>
        <end position="326"/>
    </location>
</feature>
<evidence type="ECO:0000256" key="1">
    <source>
        <dbReference type="ARBA" id="ARBA00005805"/>
    </source>
</evidence>
<dbReference type="GO" id="GO:0005930">
    <property type="term" value="C:axoneme"/>
    <property type="evidence" value="ECO:0007669"/>
    <property type="project" value="InterPro"/>
</dbReference>
<dbReference type="GO" id="GO:0060285">
    <property type="term" value="P:cilium-dependent cell motility"/>
    <property type="evidence" value="ECO:0007669"/>
    <property type="project" value="TreeGrafter"/>
</dbReference>
<evidence type="ECO:0000256" key="2">
    <source>
        <dbReference type="ARBA" id="ARBA00016725"/>
    </source>
</evidence>
<feature type="coiled-coil region" evidence="5">
    <location>
        <begin position="455"/>
        <end position="517"/>
    </location>
</feature>
<protein>
    <recommendedName>
        <fullName evidence="2">Coiled-coil domain-containing protein 39</fullName>
    </recommendedName>
</protein>
<keyword evidence="3 5" id="KW-0175">Coiled coil</keyword>
<keyword evidence="7" id="KW-1185">Reference proteome</keyword>
<feature type="coiled-coil region" evidence="5">
    <location>
        <begin position="350"/>
        <end position="426"/>
    </location>
</feature>
<feature type="coiled-coil region" evidence="5">
    <location>
        <begin position="88"/>
        <end position="122"/>
    </location>
</feature>
<evidence type="ECO:0000256" key="5">
    <source>
        <dbReference type="SAM" id="Coils"/>
    </source>
</evidence>
<reference evidence="6" key="1">
    <citation type="submission" date="2025-08" db="UniProtKB">
        <authorList>
            <consortium name="Ensembl"/>
        </authorList>
    </citation>
    <scope>IDENTIFICATION</scope>
</reference>
<sequence length="641" mass="74287">MSDVLNTALSAALSEISWDKRFAIPELNAENKALLDEVSGKVIASLLFIYDNTTEILALCKAKEREIEMERHLTALAERESGRLAQETAKMENEQRSLAERATVLENQIFKAKQKLEEFRSQMNWDQQTMDAFLEESARRDEDAMAIIKYAQQDEQRIKSLTLGIEKKTLDANEKRKVLDREKAETTSAQIALDKTTENLQQAHLETQQLIHQWENTIKQMKQRDSEMQQCALVKTVTLNATITQMKHLLDTQRNNNQEIERKTTIANRQALKLRQDLKEQENNCRRLQDELDTCKGTLDKTTSDVASATSNISRMKKDIQDSNRKSVKSYNVSLSKNGSSTTCVEAERVTQLDQYLKDEEQAIKELDVQLRDCREELFRSKEHLQGLKTKEKDAVAQISRSKSTITNLESQLRKLDNDLMKQQMTITEQESIPILYIYEKQMLDMKITDLTKAVEEKKKTANMLTSTLKESEDDIYILRKKMDKSEAQKRDLTTKTEELILDCNASENELKRLQLRKQGNMVEYNIMKMEVKRIRDLLYNKADTVLSLEKRKLMLQKIIKDREEEIKAAREVLSKQLKISDKESIELNEKLSKINMLKKRFEILTFSMAAPEGEEEKALAYYITKVRGVQTHSLYRTKAA</sequence>
<evidence type="ECO:0000256" key="3">
    <source>
        <dbReference type="ARBA" id="ARBA00023054"/>
    </source>
</evidence>
<dbReference type="Ensembl" id="ENSMALT00000009904.1">
    <property type="protein sequence ID" value="ENSMALP00000009701.1"/>
    <property type="gene ID" value="ENSMALG00000006872.1"/>
</dbReference>
<dbReference type="GO" id="GO:0036159">
    <property type="term" value="P:inner dynein arm assembly"/>
    <property type="evidence" value="ECO:0007669"/>
    <property type="project" value="InterPro"/>
</dbReference>
<dbReference type="PANTHER" id="PTHR18962">
    <property type="entry name" value="COILED-COIL DOMAIN-CONTAINING PROTEIN 39"/>
    <property type="match status" value="1"/>
</dbReference>
<dbReference type="AlphaFoldDB" id="A0A3Q3QCW9"/>
<dbReference type="GO" id="GO:0060287">
    <property type="term" value="P:epithelial cilium movement involved in determination of left/right asymmetry"/>
    <property type="evidence" value="ECO:0007669"/>
    <property type="project" value="TreeGrafter"/>
</dbReference>
<evidence type="ECO:0000313" key="6">
    <source>
        <dbReference type="Ensembl" id="ENSMALP00000009701.1"/>
    </source>
</evidence>
<dbReference type="InterPro" id="IPR033290">
    <property type="entry name" value="CCDC39"/>
</dbReference>
<dbReference type="PANTHER" id="PTHR18962:SF0">
    <property type="entry name" value="COILED-COIL DOMAIN-CONTAINING PROTEIN 39"/>
    <property type="match status" value="1"/>
</dbReference>
<dbReference type="GO" id="GO:0005576">
    <property type="term" value="C:extracellular region"/>
    <property type="evidence" value="ECO:0007669"/>
    <property type="project" value="GOC"/>
</dbReference>
<evidence type="ECO:0000256" key="4">
    <source>
        <dbReference type="ARBA" id="ARBA00045182"/>
    </source>
</evidence>
<dbReference type="Pfam" id="PF24161">
    <property type="entry name" value="CCDC39"/>
    <property type="match status" value="1"/>
</dbReference>
<comment type="similarity">
    <text evidence="1">Belongs to the CCDC39 family.</text>
</comment>
<organism evidence="6 7">
    <name type="scientific">Monopterus albus</name>
    <name type="common">Swamp eel</name>
    <dbReference type="NCBI Taxonomy" id="43700"/>
    <lineage>
        <taxon>Eukaryota</taxon>
        <taxon>Metazoa</taxon>
        <taxon>Chordata</taxon>
        <taxon>Craniata</taxon>
        <taxon>Vertebrata</taxon>
        <taxon>Euteleostomi</taxon>
        <taxon>Actinopterygii</taxon>
        <taxon>Neopterygii</taxon>
        <taxon>Teleostei</taxon>
        <taxon>Neoteleostei</taxon>
        <taxon>Acanthomorphata</taxon>
        <taxon>Anabantaria</taxon>
        <taxon>Synbranchiformes</taxon>
        <taxon>Synbranchidae</taxon>
        <taxon>Monopterus</taxon>
    </lineage>
</organism>
<comment type="function">
    <text evidence="4">Required for assembly of dynein regulatory complex (DRC) and inner dynein arm (IDA) complexes, which are responsible for ciliary beat regulation, thereby playing a central role in motility in cilia and flagella. Probably acts together with CCDC40 to form a molecular ruler that determines the 96 nanometer (nm) repeat length and arrangements of components in cilia and flagella. Not required for outer dynein arm complexes assembly.</text>
</comment>
<name>A0A3Q3QCW9_MONAL</name>